<dbReference type="OrthoDB" id="10014606at2"/>
<sequence length="258" mass="29662">MPTRNKNEILLQNDRYKVSIIAVEKKIKAIAIDFGGKEDDFSPVLFDQYFAEKLNEIQEIYQSLNSLKKAHEDLLLEATYRPAKIKTGKVKKHIQNQIDMINNMEKVVDTKLLEIINLYEDKSHLLFKQPAYQEQIANIINSLEKIRDFCKNNSSNTLLSEKLTHVWRSSKQSQVTSQQINIHASIVDALSRELRQLQNINMHLQNKVSDLEAKLREPSKQSGTIQATRFFKTDETKTKNVGEEYKGPSSGESSNVPK</sequence>
<feature type="coiled-coil region" evidence="1">
    <location>
        <begin position="187"/>
        <end position="214"/>
    </location>
</feature>
<keyword evidence="1" id="KW-0175">Coiled coil</keyword>
<accession>A0A0W0RYA1</accession>
<evidence type="ECO:0000313" key="4">
    <source>
        <dbReference type="Proteomes" id="UP000054695"/>
    </source>
</evidence>
<evidence type="ECO:0000256" key="1">
    <source>
        <dbReference type="SAM" id="Coils"/>
    </source>
</evidence>
<dbReference type="EMBL" id="LNXU01000007">
    <property type="protein sequence ID" value="KTC75901.1"/>
    <property type="molecule type" value="Genomic_DNA"/>
</dbReference>
<organism evidence="3 4">
    <name type="scientific">Legionella bozemanae</name>
    <name type="common">Fluoribacter bozemanae</name>
    <dbReference type="NCBI Taxonomy" id="447"/>
    <lineage>
        <taxon>Bacteria</taxon>
        <taxon>Pseudomonadati</taxon>
        <taxon>Pseudomonadota</taxon>
        <taxon>Gammaproteobacteria</taxon>
        <taxon>Legionellales</taxon>
        <taxon>Legionellaceae</taxon>
        <taxon>Legionella</taxon>
    </lineage>
</organism>
<protein>
    <submittedName>
        <fullName evidence="3">Uncharacterized protein</fullName>
    </submittedName>
</protein>
<dbReference type="AlphaFoldDB" id="A0A0W0RYA1"/>
<dbReference type="Proteomes" id="UP000054695">
    <property type="component" value="Unassembled WGS sequence"/>
</dbReference>
<gene>
    <name evidence="3" type="ORF">Lboz_0729</name>
</gene>
<proteinExistence type="predicted"/>
<evidence type="ECO:0000256" key="2">
    <source>
        <dbReference type="SAM" id="MobiDB-lite"/>
    </source>
</evidence>
<evidence type="ECO:0000313" key="3">
    <source>
        <dbReference type="EMBL" id="KTC75901.1"/>
    </source>
</evidence>
<name>A0A0W0RYA1_LEGBO</name>
<feature type="compositionally biased region" description="Basic and acidic residues" evidence="2">
    <location>
        <begin position="231"/>
        <end position="246"/>
    </location>
</feature>
<dbReference type="PATRIC" id="fig|447.4.peg.782"/>
<reference evidence="3 4" key="1">
    <citation type="submission" date="2015-11" db="EMBL/GenBank/DDBJ databases">
        <title>Genomic analysis of 38 Legionella species identifies large and diverse effector repertoires.</title>
        <authorList>
            <person name="Burstein D."/>
            <person name="Amaro F."/>
            <person name="Zusman T."/>
            <person name="Lifshitz Z."/>
            <person name="Cohen O."/>
            <person name="Gilbert J.A."/>
            <person name="Pupko T."/>
            <person name="Shuman H.A."/>
            <person name="Segal G."/>
        </authorList>
    </citation>
    <scope>NUCLEOTIDE SEQUENCE [LARGE SCALE GENOMIC DNA]</scope>
    <source>
        <strain evidence="3 4">WIGA</strain>
    </source>
</reference>
<feature type="region of interest" description="Disordered" evidence="2">
    <location>
        <begin position="215"/>
        <end position="258"/>
    </location>
</feature>
<comment type="caution">
    <text evidence="3">The sequence shown here is derived from an EMBL/GenBank/DDBJ whole genome shotgun (WGS) entry which is preliminary data.</text>
</comment>
<keyword evidence="4" id="KW-1185">Reference proteome</keyword>
<dbReference type="RefSeq" id="WP_058458422.1">
    <property type="nucleotide sequence ID" value="NZ_CAAAIY010000011.1"/>
</dbReference>